<accession>A0AAD3DIY8</accession>
<keyword evidence="1" id="KW-0472">Membrane</keyword>
<reference evidence="2 3" key="1">
    <citation type="journal article" date="2021" name="Sci. Rep.">
        <title>Genome sequencing of the multicellular alga Astrephomene provides insights into convergent evolution of germ-soma differentiation.</title>
        <authorList>
            <person name="Yamashita S."/>
            <person name="Yamamoto K."/>
            <person name="Matsuzaki R."/>
            <person name="Suzuki S."/>
            <person name="Yamaguchi H."/>
            <person name="Hirooka S."/>
            <person name="Minakuchi Y."/>
            <person name="Miyagishima S."/>
            <person name="Kawachi M."/>
            <person name="Toyoda A."/>
            <person name="Nozaki H."/>
        </authorList>
    </citation>
    <scope>NUCLEOTIDE SEQUENCE [LARGE SCALE GENOMIC DNA]</scope>
    <source>
        <strain evidence="2 3">NIES-4017</strain>
    </source>
</reference>
<protein>
    <submittedName>
        <fullName evidence="2">Uncharacterized protein</fullName>
    </submittedName>
</protein>
<comment type="caution">
    <text evidence="2">The sequence shown here is derived from an EMBL/GenBank/DDBJ whole genome shotgun (WGS) entry which is preliminary data.</text>
</comment>
<feature type="non-terminal residue" evidence="2">
    <location>
        <position position="1"/>
    </location>
</feature>
<feature type="transmembrane region" description="Helical" evidence="1">
    <location>
        <begin position="44"/>
        <end position="69"/>
    </location>
</feature>
<dbReference type="Proteomes" id="UP001054857">
    <property type="component" value="Unassembled WGS sequence"/>
</dbReference>
<dbReference type="AlphaFoldDB" id="A0AAD3DIY8"/>
<keyword evidence="1" id="KW-0812">Transmembrane</keyword>
<keyword evidence="3" id="KW-1185">Reference proteome</keyword>
<name>A0AAD3DIY8_9CHLO</name>
<proteinExistence type="predicted"/>
<keyword evidence="1" id="KW-1133">Transmembrane helix</keyword>
<gene>
    <name evidence="2" type="ORF">Agub_g2890</name>
</gene>
<evidence type="ECO:0000313" key="3">
    <source>
        <dbReference type="Proteomes" id="UP001054857"/>
    </source>
</evidence>
<evidence type="ECO:0000256" key="1">
    <source>
        <dbReference type="SAM" id="Phobius"/>
    </source>
</evidence>
<organism evidence="2 3">
    <name type="scientific">Astrephomene gubernaculifera</name>
    <dbReference type="NCBI Taxonomy" id="47775"/>
    <lineage>
        <taxon>Eukaryota</taxon>
        <taxon>Viridiplantae</taxon>
        <taxon>Chlorophyta</taxon>
        <taxon>core chlorophytes</taxon>
        <taxon>Chlorophyceae</taxon>
        <taxon>CS clade</taxon>
        <taxon>Chlamydomonadales</taxon>
        <taxon>Astrephomenaceae</taxon>
        <taxon>Astrephomene</taxon>
    </lineage>
</organism>
<sequence>MDEGPRYPGSLVWYHVKQRAREVAAKYRRQRKRATELPRVVSFLLAWEGALVAGAFLTAIAHVAASAYMMERFDERTRRTSLIRYYQQRCALAEEAVRDLQTSISHYSA</sequence>
<dbReference type="EMBL" id="BMAR01000002">
    <property type="protein sequence ID" value="GFR42069.1"/>
    <property type="molecule type" value="Genomic_DNA"/>
</dbReference>
<evidence type="ECO:0000313" key="2">
    <source>
        <dbReference type="EMBL" id="GFR42069.1"/>
    </source>
</evidence>